<name>A0AAD6YLZ0_9AGAR</name>
<gene>
    <name evidence="1" type="ORF">GGX14DRAFT_387659</name>
</gene>
<sequence>MTTRNYSLRFKYDQLPSNDPGMDYSSEAEFTVGAASSPPGRAPDYVDMDCEEIMNIPLENLPEDGNLDDKTWEECPASRMSAICSYHEDQACPQPLSKIYTGRRIVFPLWLSLEFHWLTRLDSEDKTCLHNAAWLGTCKYDVDASAMRGGGCASSLFYGGAVVVESDVTGGAAACGPTTDVSAGKAPVHHQHPSWDARKYLLGADVTAAERREGRPGAADNSIWHPPHVLLL</sequence>
<evidence type="ECO:0000313" key="1">
    <source>
        <dbReference type="EMBL" id="KAJ7223333.1"/>
    </source>
</evidence>
<dbReference type="Proteomes" id="UP001219525">
    <property type="component" value="Unassembled WGS sequence"/>
</dbReference>
<organism evidence="1 2">
    <name type="scientific">Mycena pura</name>
    <dbReference type="NCBI Taxonomy" id="153505"/>
    <lineage>
        <taxon>Eukaryota</taxon>
        <taxon>Fungi</taxon>
        <taxon>Dikarya</taxon>
        <taxon>Basidiomycota</taxon>
        <taxon>Agaricomycotina</taxon>
        <taxon>Agaricomycetes</taxon>
        <taxon>Agaricomycetidae</taxon>
        <taxon>Agaricales</taxon>
        <taxon>Marasmiineae</taxon>
        <taxon>Mycenaceae</taxon>
        <taxon>Mycena</taxon>
    </lineage>
</organism>
<dbReference type="AlphaFoldDB" id="A0AAD6YLZ0"/>
<keyword evidence="2" id="KW-1185">Reference proteome</keyword>
<evidence type="ECO:0000313" key="2">
    <source>
        <dbReference type="Proteomes" id="UP001219525"/>
    </source>
</evidence>
<comment type="caution">
    <text evidence="1">The sequence shown here is derived from an EMBL/GenBank/DDBJ whole genome shotgun (WGS) entry which is preliminary data.</text>
</comment>
<dbReference type="EMBL" id="JARJCW010000006">
    <property type="protein sequence ID" value="KAJ7223333.1"/>
    <property type="molecule type" value="Genomic_DNA"/>
</dbReference>
<proteinExistence type="predicted"/>
<protein>
    <submittedName>
        <fullName evidence="1">Uncharacterized protein</fullName>
    </submittedName>
</protein>
<accession>A0AAD6YLZ0</accession>
<reference evidence="1" key="1">
    <citation type="submission" date="2023-03" db="EMBL/GenBank/DDBJ databases">
        <title>Massive genome expansion in bonnet fungi (Mycena s.s.) driven by repeated elements and novel gene families across ecological guilds.</title>
        <authorList>
            <consortium name="Lawrence Berkeley National Laboratory"/>
            <person name="Harder C.B."/>
            <person name="Miyauchi S."/>
            <person name="Viragh M."/>
            <person name="Kuo A."/>
            <person name="Thoen E."/>
            <person name="Andreopoulos B."/>
            <person name="Lu D."/>
            <person name="Skrede I."/>
            <person name="Drula E."/>
            <person name="Henrissat B."/>
            <person name="Morin E."/>
            <person name="Kohler A."/>
            <person name="Barry K."/>
            <person name="LaButti K."/>
            <person name="Morin E."/>
            <person name="Salamov A."/>
            <person name="Lipzen A."/>
            <person name="Mereny Z."/>
            <person name="Hegedus B."/>
            <person name="Baldrian P."/>
            <person name="Stursova M."/>
            <person name="Weitz H."/>
            <person name="Taylor A."/>
            <person name="Grigoriev I.V."/>
            <person name="Nagy L.G."/>
            <person name="Martin F."/>
            <person name="Kauserud H."/>
        </authorList>
    </citation>
    <scope>NUCLEOTIDE SEQUENCE</scope>
    <source>
        <strain evidence="1">9144</strain>
    </source>
</reference>